<name>A0AA97J6P4_EUBMA</name>
<reference evidence="15 16" key="1">
    <citation type="submission" date="2025-04" db="UniProtKB">
        <authorList>
            <consortium name="RefSeq"/>
        </authorList>
    </citation>
    <scope>IDENTIFICATION</scope>
    <source>
        <tissue evidence="15 16">Blood</tissue>
    </source>
</reference>
<dbReference type="PANTHER" id="PTHR10742">
    <property type="entry name" value="FLAVIN MONOAMINE OXIDASE"/>
    <property type="match status" value="1"/>
</dbReference>
<evidence type="ECO:0000256" key="12">
    <source>
        <dbReference type="SAM" id="SignalP"/>
    </source>
</evidence>
<evidence type="ECO:0000256" key="5">
    <source>
        <dbReference type="ARBA" id="ARBA00022525"/>
    </source>
</evidence>
<evidence type="ECO:0000313" key="16">
    <source>
        <dbReference type="RefSeq" id="XP_054832124.1"/>
    </source>
</evidence>
<dbReference type="Gene3D" id="3.90.660.10">
    <property type="match status" value="1"/>
</dbReference>
<dbReference type="GO" id="GO:0005576">
    <property type="term" value="C:extracellular region"/>
    <property type="evidence" value="ECO:0007669"/>
    <property type="project" value="UniProtKB-SubCell"/>
</dbReference>
<evidence type="ECO:0000256" key="1">
    <source>
        <dbReference type="ARBA" id="ARBA00001974"/>
    </source>
</evidence>
<evidence type="ECO:0000256" key="10">
    <source>
        <dbReference type="ARBA" id="ARBA00023180"/>
    </source>
</evidence>
<comment type="cofactor">
    <cofactor evidence="1">
        <name>FAD</name>
        <dbReference type="ChEBI" id="CHEBI:57692"/>
    </cofactor>
</comment>
<keyword evidence="5" id="KW-0964">Secreted</keyword>
<keyword evidence="7" id="KW-0274">FAD</keyword>
<comment type="similarity">
    <text evidence="3">Belongs to the flavin monoamine oxidase family. FIG1 subfamily.</text>
</comment>
<dbReference type="GeneID" id="129327468"/>
<dbReference type="RefSeq" id="XP_054832123.1">
    <property type="nucleotide sequence ID" value="XM_054976148.1"/>
</dbReference>
<sequence length="542" mass="60683">MAPHQLWMERPNLRIMARFVLLGLAVMPTTQSFLSPLERCFEDPEYNSLLEIAKNGLGKAEKPKRIVIVGAGITGLVAGKELLDAGHQVTILEASNRVGGRMETYRDPAGDWYVDLGPRRLPYSHRIVREYVKNYDLKLNYYSEGNGNAWYAVNNIRARVKDAEKNPDILGYHLDPSEQGKSAVELYYEALKPIEEDLERSNCSNVLEKYDTFSLKAYLIEKGNLSHAAVQMIGDLLNLSAEFSRSFIEFLREIFLFTREKRFDEIAGGFDMLPGAIHQSLPTASVMLNSTVVEILRKGDMVMVLYHPSGSSGPAGIVLADYVIITSTAEATRLIYFHPSLSPAKVQALRSLHSTGATKVALACTKKFWEEKGEEIYGGTSISDLPSRITTYPNHNFSKGLGVILGSQTYGDDSEIFAALSPLKIIEVVLRNLAAIHQRPLQELQHLCSRWVVKKWKQDPHAMGAFTLFRPYQLSEHAEALAINEGRIYFAGEHTALPHGWIDTAIKSALKVARDIHQDGGTQDCVHVRDNRSWELECHKSP</sequence>
<evidence type="ECO:0000313" key="15">
    <source>
        <dbReference type="RefSeq" id="XP_054832123.1"/>
    </source>
</evidence>
<comment type="catalytic activity">
    <reaction evidence="11">
        <text>an L-alpha-amino acid + O2 + H2O = a 2-oxocarboxylate + H2O2 + NH4(+)</text>
        <dbReference type="Rhea" id="RHEA:13781"/>
        <dbReference type="ChEBI" id="CHEBI:15377"/>
        <dbReference type="ChEBI" id="CHEBI:15379"/>
        <dbReference type="ChEBI" id="CHEBI:16240"/>
        <dbReference type="ChEBI" id="CHEBI:28938"/>
        <dbReference type="ChEBI" id="CHEBI:35179"/>
        <dbReference type="ChEBI" id="CHEBI:59869"/>
        <dbReference type="EC" id="1.4.3.2"/>
    </reaction>
</comment>
<dbReference type="SUPFAM" id="SSF54373">
    <property type="entry name" value="FAD-linked reductases, C-terminal domain"/>
    <property type="match status" value="1"/>
</dbReference>
<keyword evidence="8" id="KW-0560">Oxidoreductase</keyword>
<evidence type="ECO:0000256" key="3">
    <source>
        <dbReference type="ARBA" id="ARBA00005465"/>
    </source>
</evidence>
<dbReference type="Pfam" id="PF01593">
    <property type="entry name" value="Amino_oxidase"/>
    <property type="match status" value="1"/>
</dbReference>
<dbReference type="FunFam" id="1.10.405.10:FF:000004">
    <property type="entry name" value="Amine oxidase"/>
    <property type="match status" value="1"/>
</dbReference>
<keyword evidence="6" id="KW-0285">Flavoprotein</keyword>
<dbReference type="PANTHER" id="PTHR10742:SF355">
    <property type="entry name" value="AMINE OXIDASE"/>
    <property type="match status" value="1"/>
</dbReference>
<evidence type="ECO:0000313" key="14">
    <source>
        <dbReference type="Proteomes" id="UP001190640"/>
    </source>
</evidence>
<keyword evidence="9" id="KW-1015">Disulfide bond</keyword>
<gene>
    <name evidence="15 16" type="primary">LOC129327468</name>
</gene>
<dbReference type="InterPro" id="IPR002937">
    <property type="entry name" value="Amino_oxidase"/>
</dbReference>
<dbReference type="RefSeq" id="XP_054832124.1">
    <property type="nucleotide sequence ID" value="XM_054976149.1"/>
</dbReference>
<comment type="subcellular location">
    <subcellularLocation>
        <location evidence="2">Secreted</location>
    </subcellularLocation>
</comment>
<evidence type="ECO:0000256" key="11">
    <source>
        <dbReference type="ARBA" id="ARBA00047637"/>
    </source>
</evidence>
<feature type="signal peptide" evidence="12">
    <location>
        <begin position="1"/>
        <end position="32"/>
    </location>
</feature>
<evidence type="ECO:0000256" key="2">
    <source>
        <dbReference type="ARBA" id="ARBA00004613"/>
    </source>
</evidence>
<accession>A0AA97J6P4</accession>
<dbReference type="InterPro" id="IPR050281">
    <property type="entry name" value="Flavin_monoamine_oxidase"/>
</dbReference>
<feature type="chain" id="PRO_5044705522" description="L-amino-acid oxidase" evidence="12">
    <location>
        <begin position="33"/>
        <end position="542"/>
    </location>
</feature>
<evidence type="ECO:0000259" key="13">
    <source>
        <dbReference type="Pfam" id="PF01593"/>
    </source>
</evidence>
<dbReference type="EC" id="1.4.3.2" evidence="4"/>
<proteinExistence type="inferred from homology"/>
<keyword evidence="12" id="KW-0732">Signal</keyword>
<keyword evidence="14" id="KW-1185">Reference proteome</keyword>
<feature type="domain" description="Amine oxidase" evidence="13">
    <location>
        <begin position="73"/>
        <end position="516"/>
    </location>
</feature>
<dbReference type="Proteomes" id="UP001190640">
    <property type="component" value="Chromosome 4"/>
</dbReference>
<dbReference type="Gene3D" id="1.10.405.10">
    <property type="entry name" value="Guanine Nucleotide Dissociation Inhibitor, domain 1"/>
    <property type="match status" value="1"/>
</dbReference>
<evidence type="ECO:0000256" key="6">
    <source>
        <dbReference type="ARBA" id="ARBA00022630"/>
    </source>
</evidence>
<dbReference type="GO" id="GO:0001716">
    <property type="term" value="F:L-amino-acid oxidase activity"/>
    <property type="evidence" value="ECO:0007669"/>
    <property type="project" value="UniProtKB-EC"/>
</dbReference>
<evidence type="ECO:0000256" key="7">
    <source>
        <dbReference type="ARBA" id="ARBA00022827"/>
    </source>
</evidence>
<dbReference type="SUPFAM" id="SSF51905">
    <property type="entry name" value="FAD/NAD(P)-binding domain"/>
    <property type="match status" value="1"/>
</dbReference>
<dbReference type="GO" id="GO:0009063">
    <property type="term" value="P:amino acid catabolic process"/>
    <property type="evidence" value="ECO:0007669"/>
    <property type="project" value="TreeGrafter"/>
</dbReference>
<evidence type="ECO:0000256" key="9">
    <source>
        <dbReference type="ARBA" id="ARBA00023157"/>
    </source>
</evidence>
<evidence type="ECO:0000256" key="8">
    <source>
        <dbReference type="ARBA" id="ARBA00023002"/>
    </source>
</evidence>
<dbReference type="AlphaFoldDB" id="A0AA97J6P4"/>
<organism evidence="14 16">
    <name type="scientific">Eublepharis macularius</name>
    <name type="common">Leopard gecko</name>
    <name type="synonym">Cyrtodactylus macularius</name>
    <dbReference type="NCBI Taxonomy" id="481883"/>
    <lineage>
        <taxon>Eukaryota</taxon>
        <taxon>Metazoa</taxon>
        <taxon>Chordata</taxon>
        <taxon>Craniata</taxon>
        <taxon>Vertebrata</taxon>
        <taxon>Euteleostomi</taxon>
        <taxon>Lepidosauria</taxon>
        <taxon>Squamata</taxon>
        <taxon>Bifurcata</taxon>
        <taxon>Gekkota</taxon>
        <taxon>Eublepharidae</taxon>
        <taxon>Eublepharinae</taxon>
        <taxon>Eublepharis</taxon>
    </lineage>
</organism>
<protein>
    <recommendedName>
        <fullName evidence="4">L-amino-acid oxidase</fullName>
        <ecNumber evidence="4">1.4.3.2</ecNumber>
    </recommendedName>
</protein>
<dbReference type="KEGG" id="emc:129327468"/>
<dbReference type="Gene3D" id="3.50.50.60">
    <property type="entry name" value="FAD/NAD(P)-binding domain"/>
    <property type="match status" value="1"/>
</dbReference>
<dbReference type="InterPro" id="IPR036188">
    <property type="entry name" value="FAD/NAD-bd_sf"/>
</dbReference>
<keyword evidence="10" id="KW-0325">Glycoprotein</keyword>
<evidence type="ECO:0000256" key="4">
    <source>
        <dbReference type="ARBA" id="ARBA00012806"/>
    </source>
</evidence>